<evidence type="ECO:0000313" key="2">
    <source>
        <dbReference type="EMBL" id="PAV29691.1"/>
    </source>
</evidence>
<comment type="caution">
    <text evidence="2">The sequence shown here is derived from an EMBL/GenBank/DDBJ whole genome shotgun (WGS) entry which is preliminary data.</text>
</comment>
<dbReference type="EMBL" id="NPOA01000006">
    <property type="protein sequence ID" value="PAV29691.1"/>
    <property type="molecule type" value="Genomic_DNA"/>
</dbReference>
<proteinExistence type="predicted"/>
<feature type="coiled-coil region" evidence="1">
    <location>
        <begin position="63"/>
        <end position="113"/>
    </location>
</feature>
<name>A0A2A2ICF4_9BACI</name>
<reference evidence="2 3" key="1">
    <citation type="submission" date="2017-08" db="EMBL/GenBank/DDBJ databases">
        <title>Virgibacillus indicus sp. nov. and Virgibacillus profoundi sp. nov, two moderately halophilic bacteria isolated from marine sediment by using the Microfluidic Streak Plate.</title>
        <authorList>
            <person name="Xu B."/>
            <person name="Hu B."/>
            <person name="Wang J."/>
            <person name="Zhu Y."/>
            <person name="Huang L."/>
            <person name="Du W."/>
            <person name="Huang Y."/>
        </authorList>
    </citation>
    <scope>NUCLEOTIDE SEQUENCE [LARGE SCALE GENOMIC DNA]</scope>
    <source>
        <strain evidence="2 3">IO3-P3-H5</strain>
    </source>
</reference>
<accession>A0A2A2ICF4</accession>
<keyword evidence="1" id="KW-0175">Coiled coil</keyword>
<keyword evidence="3" id="KW-1185">Reference proteome</keyword>
<dbReference type="Proteomes" id="UP000218887">
    <property type="component" value="Unassembled WGS sequence"/>
</dbReference>
<protein>
    <recommendedName>
        <fullName evidence="4">Lipoprotein</fullName>
    </recommendedName>
</protein>
<dbReference type="InterPro" id="IPR045956">
    <property type="entry name" value="DUF6376"/>
</dbReference>
<dbReference type="AlphaFoldDB" id="A0A2A2ICF4"/>
<dbReference type="Pfam" id="PF19903">
    <property type="entry name" value="DUF6376"/>
    <property type="match status" value="1"/>
</dbReference>
<dbReference type="OrthoDB" id="2607309at2"/>
<organism evidence="2 3">
    <name type="scientific">Virgibacillus profundi</name>
    <dbReference type="NCBI Taxonomy" id="2024555"/>
    <lineage>
        <taxon>Bacteria</taxon>
        <taxon>Bacillati</taxon>
        <taxon>Bacillota</taxon>
        <taxon>Bacilli</taxon>
        <taxon>Bacillales</taxon>
        <taxon>Bacillaceae</taxon>
        <taxon>Virgibacillus</taxon>
    </lineage>
</organism>
<dbReference type="PROSITE" id="PS51257">
    <property type="entry name" value="PROKAR_LIPOPROTEIN"/>
    <property type="match status" value="1"/>
</dbReference>
<dbReference type="RefSeq" id="WP_095655391.1">
    <property type="nucleotide sequence ID" value="NZ_NPOA01000006.1"/>
</dbReference>
<gene>
    <name evidence="2" type="ORF">CIL05_09975</name>
</gene>
<evidence type="ECO:0000313" key="3">
    <source>
        <dbReference type="Proteomes" id="UP000218887"/>
    </source>
</evidence>
<sequence length="145" mass="16182">MKKIISIIFVSVFFLLSGCSFLEEANDSINYATEATEYINELSTFAEDTSSLVQEAANNPEAKAELESKLTSLEDTITEFNNVEVPGIADDIHQNLEEKNQQLLDITNNVMENGEVAVEKLQESEIYQTIENITGLMNQIEELGL</sequence>
<evidence type="ECO:0000256" key="1">
    <source>
        <dbReference type="SAM" id="Coils"/>
    </source>
</evidence>
<evidence type="ECO:0008006" key="4">
    <source>
        <dbReference type="Google" id="ProtNLM"/>
    </source>
</evidence>